<dbReference type="Proteomes" id="UP001303473">
    <property type="component" value="Unassembled WGS sequence"/>
</dbReference>
<comment type="caution">
    <text evidence="1">The sequence shown here is derived from an EMBL/GenBank/DDBJ whole genome shotgun (WGS) entry which is preliminary data.</text>
</comment>
<dbReference type="EMBL" id="MU853927">
    <property type="protein sequence ID" value="KAK3935356.1"/>
    <property type="molecule type" value="Genomic_DNA"/>
</dbReference>
<gene>
    <name evidence="1" type="ORF">QBC46DRAFT_346698</name>
</gene>
<sequence length="308" mass="35128">MSITQPSPPWGAFPAEQYLIRNWDSSSPLSATGQRRELIRAFLKLDTIPQEWDTTGRGRAGTPPMERIPTEDEVRGILEPWRPLRWREAALHIWKDRYDEAIWLCTHYGEEPESGGKFQEWRQIDGDYDPAFEEDNVSWTVLDDAADVFDFGDDWGRVFDVLPEIAGPIQGWSRSLGVEVEVHPLQQKLHDAVRAAEEGDAESEAEYGIHGMELQAEAVSTFLIVADAEAWDTGRLSLLYLDAKGNIVRHSRIAPEEVFEVRHQFIGKKFRDSSWWVNRDDPTSGLHNEPGGVLGEKQLWSLILLPRL</sequence>
<reference evidence="2" key="1">
    <citation type="journal article" date="2023" name="Mol. Phylogenet. Evol.">
        <title>Genome-scale phylogeny and comparative genomics of the fungal order Sordariales.</title>
        <authorList>
            <person name="Hensen N."/>
            <person name="Bonometti L."/>
            <person name="Westerberg I."/>
            <person name="Brannstrom I.O."/>
            <person name="Guillou S."/>
            <person name="Cros-Aarteil S."/>
            <person name="Calhoun S."/>
            <person name="Haridas S."/>
            <person name="Kuo A."/>
            <person name="Mondo S."/>
            <person name="Pangilinan J."/>
            <person name="Riley R."/>
            <person name="LaButti K."/>
            <person name="Andreopoulos B."/>
            <person name="Lipzen A."/>
            <person name="Chen C."/>
            <person name="Yan M."/>
            <person name="Daum C."/>
            <person name="Ng V."/>
            <person name="Clum A."/>
            <person name="Steindorff A."/>
            <person name="Ohm R.A."/>
            <person name="Martin F."/>
            <person name="Silar P."/>
            <person name="Natvig D.O."/>
            <person name="Lalanne C."/>
            <person name="Gautier V."/>
            <person name="Ament-Velasquez S.L."/>
            <person name="Kruys A."/>
            <person name="Hutchinson M.I."/>
            <person name="Powell A.J."/>
            <person name="Barry K."/>
            <person name="Miller A.N."/>
            <person name="Grigoriev I.V."/>
            <person name="Debuchy R."/>
            <person name="Gladieux P."/>
            <person name="Hiltunen Thoren M."/>
            <person name="Johannesson H."/>
        </authorList>
    </citation>
    <scope>NUCLEOTIDE SEQUENCE [LARGE SCALE GENOMIC DNA]</scope>
    <source>
        <strain evidence="2">CBS 340.73</strain>
    </source>
</reference>
<organism evidence="1 2">
    <name type="scientific">Diplogelasinospora grovesii</name>
    <dbReference type="NCBI Taxonomy" id="303347"/>
    <lineage>
        <taxon>Eukaryota</taxon>
        <taxon>Fungi</taxon>
        <taxon>Dikarya</taxon>
        <taxon>Ascomycota</taxon>
        <taxon>Pezizomycotina</taxon>
        <taxon>Sordariomycetes</taxon>
        <taxon>Sordariomycetidae</taxon>
        <taxon>Sordariales</taxon>
        <taxon>Diplogelasinosporaceae</taxon>
        <taxon>Diplogelasinospora</taxon>
    </lineage>
</organism>
<accession>A0AAN6MXJ9</accession>
<proteinExistence type="predicted"/>
<keyword evidence="2" id="KW-1185">Reference proteome</keyword>
<evidence type="ECO:0000313" key="2">
    <source>
        <dbReference type="Proteomes" id="UP001303473"/>
    </source>
</evidence>
<dbReference type="AlphaFoldDB" id="A0AAN6MXJ9"/>
<protein>
    <submittedName>
        <fullName evidence="1">Uncharacterized protein</fullName>
    </submittedName>
</protein>
<evidence type="ECO:0000313" key="1">
    <source>
        <dbReference type="EMBL" id="KAK3935356.1"/>
    </source>
</evidence>
<name>A0AAN6MXJ9_9PEZI</name>